<dbReference type="PANTHER" id="PTHR31435:SF9">
    <property type="entry name" value="PROTEIN NATD1"/>
    <property type="match status" value="1"/>
</dbReference>
<dbReference type="Gene3D" id="3.40.630.30">
    <property type="match status" value="1"/>
</dbReference>
<organism evidence="2 3">
    <name type="scientific">Lactobacillus corticis</name>
    <dbReference type="NCBI Taxonomy" id="2201249"/>
    <lineage>
        <taxon>Bacteria</taxon>
        <taxon>Bacillati</taxon>
        <taxon>Bacillota</taxon>
        <taxon>Bacilli</taxon>
        <taxon>Lactobacillales</taxon>
        <taxon>Lactobacillaceae</taxon>
        <taxon>Lactobacillus</taxon>
    </lineage>
</organism>
<evidence type="ECO:0000313" key="3">
    <source>
        <dbReference type="Proteomes" id="UP000677218"/>
    </source>
</evidence>
<protein>
    <submittedName>
        <fullName evidence="2">N-acetyltransferase</fullName>
    </submittedName>
</protein>
<evidence type="ECO:0000313" key="2">
    <source>
        <dbReference type="EMBL" id="GFZ26617.1"/>
    </source>
</evidence>
<dbReference type="Pfam" id="PF14542">
    <property type="entry name" value="Acetyltransf_CG"/>
    <property type="match status" value="1"/>
</dbReference>
<accession>A0A916QID1</accession>
<evidence type="ECO:0000259" key="1">
    <source>
        <dbReference type="PROSITE" id="PS51729"/>
    </source>
</evidence>
<sequence length="91" mass="10737">MEFHFENNQLQLLYGEKIAGYIQLADLPKDEGKVILKTFVDQDFRGEGLAGDLMDQLLQLAEKNNWKLKSQCSYATHYFENHPEYENYLIY</sequence>
<name>A0A916QID1_9LACO</name>
<proteinExistence type="predicted"/>
<dbReference type="Proteomes" id="UP000677218">
    <property type="component" value="Unassembled WGS sequence"/>
</dbReference>
<feature type="domain" description="N-acetyltransferase" evidence="1">
    <location>
        <begin position="2"/>
        <end position="90"/>
    </location>
</feature>
<dbReference type="PANTHER" id="PTHR31435">
    <property type="entry name" value="PROTEIN NATD1"/>
    <property type="match status" value="1"/>
</dbReference>
<gene>
    <name evidence="2" type="ORF">LCB40_04970</name>
</gene>
<dbReference type="SUPFAM" id="SSF55729">
    <property type="entry name" value="Acyl-CoA N-acyltransferases (Nat)"/>
    <property type="match status" value="1"/>
</dbReference>
<dbReference type="InterPro" id="IPR031165">
    <property type="entry name" value="GNAT_YJDJ"/>
</dbReference>
<dbReference type="EMBL" id="BMAY01000003">
    <property type="protein sequence ID" value="GFZ26617.1"/>
    <property type="molecule type" value="Genomic_DNA"/>
</dbReference>
<dbReference type="AlphaFoldDB" id="A0A916QID1"/>
<reference evidence="2" key="1">
    <citation type="submission" date="2020-08" db="EMBL/GenBank/DDBJ databases">
        <title>Taxonomic study for Lactobacillus species isolated from hardwood bark.</title>
        <authorList>
            <person name="Tohno M."/>
            <person name="Tanizawa Y."/>
        </authorList>
    </citation>
    <scope>NUCLEOTIDE SEQUENCE</scope>
    <source>
        <strain evidence="2">B40</strain>
    </source>
</reference>
<dbReference type="InterPro" id="IPR045057">
    <property type="entry name" value="Gcn5-rel_NAT"/>
</dbReference>
<dbReference type="InterPro" id="IPR016181">
    <property type="entry name" value="Acyl_CoA_acyltransferase"/>
</dbReference>
<dbReference type="CDD" id="cd04301">
    <property type="entry name" value="NAT_SF"/>
    <property type="match status" value="1"/>
</dbReference>
<keyword evidence="3" id="KW-1185">Reference proteome</keyword>
<dbReference type="PROSITE" id="PS51729">
    <property type="entry name" value="GNAT_YJDJ"/>
    <property type="match status" value="1"/>
</dbReference>
<comment type="caution">
    <text evidence="2">The sequence shown here is derived from an EMBL/GenBank/DDBJ whole genome shotgun (WGS) entry which is preliminary data.</text>
</comment>